<feature type="region of interest" description="Phosphoribosyl-AMP cyclohydrolase" evidence="15">
    <location>
        <begin position="1"/>
        <end position="116"/>
    </location>
</feature>
<dbReference type="EMBL" id="QRBF01000001">
    <property type="protein sequence ID" value="RDS85959.1"/>
    <property type="molecule type" value="Genomic_DNA"/>
</dbReference>
<dbReference type="HAMAP" id="MF_01020">
    <property type="entry name" value="HisE"/>
    <property type="match status" value="1"/>
</dbReference>
<dbReference type="OrthoDB" id="9795769at2"/>
<evidence type="ECO:0000256" key="7">
    <source>
        <dbReference type="ARBA" id="ARBA00008299"/>
    </source>
</evidence>
<keyword evidence="18" id="KW-1185">Reference proteome</keyword>
<evidence type="ECO:0000256" key="4">
    <source>
        <dbReference type="ARBA" id="ARBA00005169"/>
    </source>
</evidence>
<evidence type="ECO:0000256" key="9">
    <source>
        <dbReference type="ARBA" id="ARBA00022605"/>
    </source>
</evidence>
<evidence type="ECO:0000259" key="16">
    <source>
        <dbReference type="Pfam" id="PF01502"/>
    </source>
</evidence>
<evidence type="ECO:0000256" key="15">
    <source>
        <dbReference type="HAMAP-Rule" id="MF_01019"/>
    </source>
</evidence>
<comment type="subcellular location">
    <subcellularLocation>
        <location evidence="3 15">Cytoplasm</location>
    </subcellularLocation>
</comment>
<dbReference type="InterPro" id="IPR038019">
    <property type="entry name" value="PRib_AMP_CycHydrolase_sf"/>
</dbReference>
<dbReference type="EC" id="3.5.4.19" evidence="15"/>
<keyword evidence="12 15" id="KW-0067">ATP-binding</keyword>
<dbReference type="NCBIfam" id="TIGR03188">
    <property type="entry name" value="histidine_hisI"/>
    <property type="match status" value="1"/>
</dbReference>
<organism evidence="17 18">
    <name type="scientific">Dyella psychrodurans</name>
    <dbReference type="NCBI Taxonomy" id="1927960"/>
    <lineage>
        <taxon>Bacteria</taxon>
        <taxon>Pseudomonadati</taxon>
        <taxon>Pseudomonadota</taxon>
        <taxon>Gammaproteobacteria</taxon>
        <taxon>Lysobacterales</taxon>
        <taxon>Rhodanobacteraceae</taxon>
        <taxon>Dyella</taxon>
    </lineage>
</organism>
<proteinExistence type="inferred from homology"/>
<evidence type="ECO:0000256" key="2">
    <source>
        <dbReference type="ARBA" id="ARBA00001460"/>
    </source>
</evidence>
<dbReference type="SUPFAM" id="SSF141734">
    <property type="entry name" value="HisI-like"/>
    <property type="match status" value="1"/>
</dbReference>
<dbReference type="NCBIfam" id="NF000768">
    <property type="entry name" value="PRK00051.1"/>
    <property type="match status" value="1"/>
</dbReference>
<dbReference type="AlphaFoldDB" id="A0A370XC29"/>
<dbReference type="CDD" id="cd11534">
    <property type="entry name" value="NTP-PPase_HisIE_like"/>
    <property type="match status" value="1"/>
</dbReference>
<evidence type="ECO:0000313" key="18">
    <source>
        <dbReference type="Proteomes" id="UP000255334"/>
    </source>
</evidence>
<dbReference type="Gene3D" id="3.10.20.810">
    <property type="entry name" value="Phosphoribosyl-AMP cyclohydrolase"/>
    <property type="match status" value="1"/>
</dbReference>
<name>A0A370XC29_9GAMM</name>
<dbReference type="Proteomes" id="UP000255334">
    <property type="component" value="Unassembled WGS sequence"/>
</dbReference>
<evidence type="ECO:0000256" key="6">
    <source>
        <dbReference type="ARBA" id="ARBA00007731"/>
    </source>
</evidence>
<dbReference type="HAMAP" id="MF_01019">
    <property type="entry name" value="HisIE"/>
    <property type="match status" value="1"/>
</dbReference>
<dbReference type="PANTHER" id="PTHR42945:SF9">
    <property type="entry name" value="HISTIDINE BIOSYNTHESIS BIFUNCTIONAL PROTEIN HISIE"/>
    <property type="match status" value="1"/>
</dbReference>
<keyword evidence="14 15" id="KW-0511">Multifunctional enzyme</keyword>
<evidence type="ECO:0000256" key="3">
    <source>
        <dbReference type="ARBA" id="ARBA00004496"/>
    </source>
</evidence>
<comment type="pathway">
    <text evidence="5 15">Amino-acid biosynthesis; L-histidine biosynthesis; L-histidine from 5-phospho-alpha-D-ribose 1-diphosphate: step 2/9.</text>
</comment>
<dbReference type="InterPro" id="IPR023019">
    <property type="entry name" value="His_synth_HisIE"/>
</dbReference>
<comment type="similarity">
    <text evidence="7 15">In the N-terminal section; belongs to the PRA-CH family.</text>
</comment>
<keyword evidence="10 15" id="KW-0547">Nucleotide-binding</keyword>
<comment type="pathway">
    <text evidence="4 15">Amino-acid biosynthesis; L-histidine biosynthesis; L-histidine from 5-phospho-alpha-D-ribose 1-diphosphate: step 3/9.</text>
</comment>
<comment type="catalytic activity">
    <reaction evidence="2 15">
        <text>1-(5-phospho-beta-D-ribosyl)-ATP + H2O = 1-(5-phospho-beta-D-ribosyl)-5'-AMP + diphosphate + H(+)</text>
        <dbReference type="Rhea" id="RHEA:22828"/>
        <dbReference type="ChEBI" id="CHEBI:15377"/>
        <dbReference type="ChEBI" id="CHEBI:15378"/>
        <dbReference type="ChEBI" id="CHEBI:33019"/>
        <dbReference type="ChEBI" id="CHEBI:59457"/>
        <dbReference type="ChEBI" id="CHEBI:73183"/>
        <dbReference type="EC" id="3.6.1.31"/>
    </reaction>
</comment>
<evidence type="ECO:0000256" key="11">
    <source>
        <dbReference type="ARBA" id="ARBA00022801"/>
    </source>
</evidence>
<dbReference type="RefSeq" id="WP_115476210.1">
    <property type="nucleotide sequence ID" value="NZ_QRBF01000001.1"/>
</dbReference>
<dbReference type="GO" id="GO:0004635">
    <property type="term" value="F:phosphoribosyl-AMP cyclohydrolase activity"/>
    <property type="evidence" value="ECO:0007669"/>
    <property type="project" value="UniProtKB-UniRule"/>
</dbReference>
<evidence type="ECO:0000256" key="12">
    <source>
        <dbReference type="ARBA" id="ARBA00022840"/>
    </source>
</evidence>
<dbReference type="PANTHER" id="PTHR42945">
    <property type="entry name" value="HISTIDINE BIOSYNTHESIS BIFUNCTIONAL PROTEIN"/>
    <property type="match status" value="1"/>
</dbReference>
<reference evidence="17 18" key="1">
    <citation type="submission" date="2018-07" db="EMBL/GenBank/DDBJ databases">
        <title>Dyella monticola sp. nov. and Dyella psychrodurans sp. nov. isolated from monsoon evergreen broad-leaved forest soil of Dinghu Mountain, China.</title>
        <authorList>
            <person name="Gao Z."/>
            <person name="Qiu L."/>
        </authorList>
    </citation>
    <scope>NUCLEOTIDE SEQUENCE [LARGE SCALE GENOMIC DNA]</scope>
    <source>
        <strain evidence="17 18">4MSK11</strain>
    </source>
</reference>
<dbReference type="EC" id="3.6.1.31" evidence="15"/>
<dbReference type="InterPro" id="IPR002496">
    <property type="entry name" value="PRib_AMP_CycHydrolase_dom"/>
</dbReference>
<evidence type="ECO:0000256" key="14">
    <source>
        <dbReference type="ARBA" id="ARBA00023268"/>
    </source>
</evidence>
<dbReference type="Pfam" id="PF01503">
    <property type="entry name" value="PRA-PH"/>
    <property type="match status" value="1"/>
</dbReference>
<dbReference type="Gene3D" id="1.10.287.1080">
    <property type="entry name" value="MazG-like"/>
    <property type="match status" value="1"/>
</dbReference>
<evidence type="ECO:0000256" key="5">
    <source>
        <dbReference type="ARBA" id="ARBA00005204"/>
    </source>
</evidence>
<dbReference type="UniPathway" id="UPA00031">
    <property type="reaction ID" value="UER00007"/>
</dbReference>
<keyword evidence="8 15" id="KW-0963">Cytoplasm</keyword>
<dbReference type="InterPro" id="IPR021130">
    <property type="entry name" value="PRib-ATP_PPHydrolase-like"/>
</dbReference>
<dbReference type="NCBIfam" id="NF002747">
    <property type="entry name" value="PRK02759.1"/>
    <property type="match status" value="1"/>
</dbReference>
<keyword evidence="9 15" id="KW-0028">Amino-acid biosynthesis</keyword>
<dbReference type="GO" id="GO:0004636">
    <property type="term" value="F:phosphoribosyl-ATP diphosphatase activity"/>
    <property type="evidence" value="ECO:0007669"/>
    <property type="project" value="UniProtKB-UniRule"/>
</dbReference>
<dbReference type="Pfam" id="PF01502">
    <property type="entry name" value="PRA-CH"/>
    <property type="match status" value="1"/>
</dbReference>
<dbReference type="GO" id="GO:0000105">
    <property type="term" value="P:L-histidine biosynthetic process"/>
    <property type="evidence" value="ECO:0007669"/>
    <property type="project" value="UniProtKB-UniRule"/>
</dbReference>
<feature type="domain" description="Phosphoribosyl-AMP cyclohydrolase" evidence="16">
    <location>
        <begin position="34"/>
        <end position="106"/>
    </location>
</feature>
<comment type="similarity">
    <text evidence="6 15">In the C-terminal section; belongs to the PRA-PH family.</text>
</comment>
<dbReference type="SUPFAM" id="SSF101386">
    <property type="entry name" value="all-alpha NTP pyrophosphatases"/>
    <property type="match status" value="1"/>
</dbReference>
<evidence type="ECO:0000313" key="17">
    <source>
        <dbReference type="EMBL" id="RDS85959.1"/>
    </source>
</evidence>
<comment type="catalytic activity">
    <reaction evidence="1 15">
        <text>1-(5-phospho-beta-D-ribosyl)-5'-AMP + H2O = 1-(5-phospho-beta-D-ribosyl)-5-[(5-phospho-beta-D-ribosylamino)methylideneamino]imidazole-4-carboxamide</text>
        <dbReference type="Rhea" id="RHEA:20049"/>
        <dbReference type="ChEBI" id="CHEBI:15377"/>
        <dbReference type="ChEBI" id="CHEBI:58435"/>
        <dbReference type="ChEBI" id="CHEBI:59457"/>
        <dbReference type="EC" id="3.5.4.19"/>
    </reaction>
</comment>
<sequence length="205" mass="21993">MSDVANDFSRLDWSKSGGLLPAIVQHWLTGEVLMLGYMNAEALARTQALGKVTFYSRSKERLWTKGESSGHELLLKSICMDCDADTLLVQAEPKGPACHLGTSSCFGDAVQPSLGFLAKLDALVASRKAELPDGSYTTKLFNGGTRRIAQKVGEEGVETALAAVAQGDDELLSEAADLIFHLTVLLRARGFGLADVTRVLAERHG</sequence>
<dbReference type="GO" id="GO:0005737">
    <property type="term" value="C:cytoplasm"/>
    <property type="evidence" value="ECO:0007669"/>
    <property type="project" value="UniProtKB-SubCell"/>
</dbReference>
<keyword evidence="11 15" id="KW-0378">Hydrolase</keyword>
<evidence type="ECO:0000256" key="1">
    <source>
        <dbReference type="ARBA" id="ARBA00000024"/>
    </source>
</evidence>
<keyword evidence="13 15" id="KW-0368">Histidine biosynthesis</keyword>
<feature type="region of interest" description="Phosphoribosyl-ATP pyrophosphohydrolase" evidence="15">
    <location>
        <begin position="117"/>
        <end position="205"/>
    </location>
</feature>
<dbReference type="FunFam" id="3.10.20.810:FF:000001">
    <property type="entry name" value="Histidine biosynthesis bifunctional protein HisIE"/>
    <property type="match status" value="1"/>
</dbReference>
<accession>A0A370XC29</accession>
<evidence type="ECO:0000256" key="8">
    <source>
        <dbReference type="ARBA" id="ARBA00022490"/>
    </source>
</evidence>
<protein>
    <recommendedName>
        <fullName evidence="15">Histidine biosynthesis bifunctional protein HisIE</fullName>
    </recommendedName>
    <domain>
        <recommendedName>
            <fullName evidence="15">Phosphoribosyl-AMP cyclohydrolase</fullName>
            <shortName evidence="15">PRA-CH</shortName>
            <ecNumber evidence="15">3.5.4.19</ecNumber>
        </recommendedName>
    </domain>
    <domain>
        <recommendedName>
            <fullName evidence="15">Phosphoribosyl-ATP pyrophosphatase</fullName>
            <shortName evidence="15">PRA-PH</shortName>
            <ecNumber evidence="15">3.6.1.31</ecNumber>
        </recommendedName>
    </domain>
</protein>
<gene>
    <name evidence="15" type="primary">hisI</name>
    <name evidence="15" type="synonym">hisIE</name>
    <name evidence="17" type="ORF">DWU99_01385</name>
</gene>
<comment type="caution">
    <text evidence="17">The sequence shown here is derived from an EMBL/GenBank/DDBJ whole genome shotgun (WGS) entry which is preliminary data.</text>
</comment>
<dbReference type="InterPro" id="IPR008179">
    <property type="entry name" value="HisE"/>
</dbReference>
<evidence type="ECO:0000256" key="13">
    <source>
        <dbReference type="ARBA" id="ARBA00023102"/>
    </source>
</evidence>
<evidence type="ECO:0000256" key="10">
    <source>
        <dbReference type="ARBA" id="ARBA00022741"/>
    </source>
</evidence>
<dbReference type="GO" id="GO:0005524">
    <property type="term" value="F:ATP binding"/>
    <property type="evidence" value="ECO:0007669"/>
    <property type="project" value="UniProtKB-KW"/>
</dbReference>